<proteinExistence type="predicted"/>
<evidence type="ECO:0000313" key="2">
    <source>
        <dbReference type="Proteomes" id="UP000076858"/>
    </source>
</evidence>
<comment type="caution">
    <text evidence="1">The sequence shown here is derived from an EMBL/GenBank/DDBJ whole genome shotgun (WGS) entry which is preliminary data.</text>
</comment>
<keyword evidence="2" id="KW-1185">Reference proteome</keyword>
<evidence type="ECO:0000313" key="1">
    <source>
        <dbReference type="EMBL" id="KZS14737.1"/>
    </source>
</evidence>
<name>A0A164Y020_9CRUS</name>
<gene>
    <name evidence="1" type="ORF">APZ42_020107</name>
</gene>
<dbReference type="AlphaFoldDB" id="A0A164Y020"/>
<accession>A0A164Y020</accession>
<organism evidence="1 2">
    <name type="scientific">Daphnia magna</name>
    <dbReference type="NCBI Taxonomy" id="35525"/>
    <lineage>
        <taxon>Eukaryota</taxon>
        <taxon>Metazoa</taxon>
        <taxon>Ecdysozoa</taxon>
        <taxon>Arthropoda</taxon>
        <taxon>Crustacea</taxon>
        <taxon>Branchiopoda</taxon>
        <taxon>Diplostraca</taxon>
        <taxon>Cladocera</taxon>
        <taxon>Anomopoda</taxon>
        <taxon>Daphniidae</taxon>
        <taxon>Daphnia</taxon>
    </lineage>
</organism>
<sequence>MQSDFEFGFERFGRPFPSASCDCNDEMNDLEDLKVIESKYRWGLRNMRALVSIRLSPTTANRRILPAPF</sequence>
<dbReference type="Proteomes" id="UP000076858">
    <property type="component" value="Unassembled WGS sequence"/>
</dbReference>
<dbReference type="EMBL" id="LRGB01000944">
    <property type="protein sequence ID" value="KZS14737.1"/>
    <property type="molecule type" value="Genomic_DNA"/>
</dbReference>
<protein>
    <submittedName>
        <fullName evidence="1">Uncharacterized protein</fullName>
    </submittedName>
</protein>
<reference evidence="1 2" key="1">
    <citation type="submission" date="2016-03" db="EMBL/GenBank/DDBJ databases">
        <title>EvidentialGene: Evidence-directed Construction of Genes on Genomes.</title>
        <authorList>
            <person name="Gilbert D.G."/>
            <person name="Choi J.-H."/>
            <person name="Mockaitis K."/>
            <person name="Colbourne J."/>
            <person name="Pfrender M."/>
        </authorList>
    </citation>
    <scope>NUCLEOTIDE SEQUENCE [LARGE SCALE GENOMIC DNA]</scope>
    <source>
        <strain evidence="1 2">Xinb3</strain>
        <tissue evidence="1">Complete organism</tissue>
    </source>
</reference>